<dbReference type="Proteomes" id="UP000805614">
    <property type="component" value="Unassembled WGS sequence"/>
</dbReference>
<evidence type="ECO:0000313" key="4">
    <source>
        <dbReference type="EMBL" id="MBC6463964.1"/>
    </source>
</evidence>
<feature type="chain" id="PRO_5047368059" evidence="2">
    <location>
        <begin position="22"/>
        <end position="453"/>
    </location>
</feature>
<protein>
    <submittedName>
        <fullName evidence="4">DUF1906 domain-containing protein</fullName>
    </submittedName>
</protein>
<gene>
    <name evidence="4" type="ORF">HKK74_00405</name>
</gene>
<feature type="domain" description="Rv2525c-like glycoside hydrolase-like" evidence="3">
    <location>
        <begin position="248"/>
        <end position="447"/>
    </location>
</feature>
<dbReference type="SUPFAM" id="SSF51445">
    <property type="entry name" value="(Trans)glycosidases"/>
    <property type="match status" value="1"/>
</dbReference>
<feature type="compositionally biased region" description="Low complexity" evidence="1">
    <location>
        <begin position="203"/>
        <end position="221"/>
    </location>
</feature>
<comment type="caution">
    <text evidence="4">The sequence shown here is derived from an EMBL/GenBank/DDBJ whole genome shotgun (WGS) entry which is preliminary data.</text>
</comment>
<feature type="region of interest" description="Disordered" evidence="1">
    <location>
        <begin position="203"/>
        <end position="232"/>
    </location>
</feature>
<proteinExistence type="predicted"/>
<organism evidence="4 5">
    <name type="scientific">Actinomadura alba</name>
    <dbReference type="NCBI Taxonomy" id="406431"/>
    <lineage>
        <taxon>Bacteria</taxon>
        <taxon>Bacillati</taxon>
        <taxon>Actinomycetota</taxon>
        <taxon>Actinomycetes</taxon>
        <taxon>Streptosporangiales</taxon>
        <taxon>Thermomonosporaceae</taxon>
        <taxon>Actinomadura</taxon>
    </lineage>
</organism>
<dbReference type="InterPro" id="IPR015020">
    <property type="entry name" value="Rv2525c-like_Glyco_Hydro-like"/>
</dbReference>
<dbReference type="Gene3D" id="3.20.20.80">
    <property type="entry name" value="Glycosidases"/>
    <property type="match status" value="1"/>
</dbReference>
<feature type="signal peptide" evidence="2">
    <location>
        <begin position="1"/>
        <end position="21"/>
    </location>
</feature>
<accession>A0ABR7LH86</accession>
<dbReference type="RefSeq" id="WP_187240891.1">
    <property type="nucleotide sequence ID" value="NZ_BAAAOK010000015.1"/>
</dbReference>
<dbReference type="InterPro" id="IPR017853">
    <property type="entry name" value="GH"/>
</dbReference>
<evidence type="ECO:0000259" key="3">
    <source>
        <dbReference type="Pfam" id="PF08924"/>
    </source>
</evidence>
<dbReference type="Pfam" id="PF08924">
    <property type="entry name" value="Rv2525c_GlyHyd-like"/>
    <property type="match status" value="1"/>
</dbReference>
<keyword evidence="2" id="KW-0732">Signal</keyword>
<evidence type="ECO:0000256" key="2">
    <source>
        <dbReference type="SAM" id="SignalP"/>
    </source>
</evidence>
<evidence type="ECO:0000256" key="1">
    <source>
        <dbReference type="SAM" id="MobiDB-lite"/>
    </source>
</evidence>
<reference evidence="4 5" key="1">
    <citation type="submission" date="2020-06" db="EMBL/GenBank/DDBJ databases">
        <title>Actinomadura xiongansis sp. nov., isolated from soil of Baiyangdian.</title>
        <authorList>
            <person name="Zhang X."/>
        </authorList>
    </citation>
    <scope>NUCLEOTIDE SEQUENCE [LARGE SCALE GENOMIC DNA]</scope>
    <source>
        <strain evidence="4 5">HBUM206468</strain>
    </source>
</reference>
<evidence type="ECO:0000313" key="5">
    <source>
        <dbReference type="Proteomes" id="UP000805614"/>
    </source>
</evidence>
<keyword evidence="5" id="KW-1185">Reference proteome</keyword>
<sequence>MMRRAVALTVTLWIAAAALVASDRSPPASQPGRGPATKTIQYGGLRLPVPAGWPVYRLDREPGRCVRFDRHAVYLGRPGAEQQCPARVVGRTEALHIEPIPPAFGPGTEARAEIERVLGRTSGGRRGAAPQSMSAAGSALPGGIEREIRLPLHDAGVMVTATYGSDRGTVERALRGSERAPWWPGPAFFSGGPATTATTAATTARTSTAPAATRTAATAGRPVRRRPWTTGRGFDTCTAPSLRAMRAWRRTYRIANIYIGGAARGCSQNHLTRSWVRSVRRMGYRLIPTYVGLQAPCNKRYQDGYTMERPATEGRLSAYDAVRRAKALGIGRRAPIYFDMEAYDSRKTRCREDVLRFLHEWSRGLHRRHYRSGVYSSVASGIMDLGLAKGVTKPKAIWFAHWNRKADVYGDPYIPDTWWHPHRRIKQYRGGHKERHGGVTINIDSNIIDGLVH</sequence>
<dbReference type="EMBL" id="JABVEC010000001">
    <property type="protein sequence ID" value="MBC6463964.1"/>
    <property type="molecule type" value="Genomic_DNA"/>
</dbReference>
<name>A0ABR7LH86_9ACTN</name>